<dbReference type="PIRSF" id="PIRSF000446">
    <property type="entry name" value="Mct"/>
    <property type="match status" value="1"/>
</dbReference>
<name>W0P4R5_BUCMP</name>
<evidence type="ECO:0000313" key="11">
    <source>
        <dbReference type="Proteomes" id="UP000019087"/>
    </source>
</evidence>
<dbReference type="GO" id="GO:0004314">
    <property type="term" value="F:[acyl-carrier-protein] S-malonyltransferase activity"/>
    <property type="evidence" value="ECO:0007669"/>
    <property type="project" value="UniProtKB-EC"/>
</dbReference>
<comment type="catalytic activity">
    <reaction evidence="6 7">
        <text>holo-[ACP] + malonyl-CoA = malonyl-[ACP] + CoA</text>
        <dbReference type="Rhea" id="RHEA:41792"/>
        <dbReference type="Rhea" id="RHEA-COMP:9623"/>
        <dbReference type="Rhea" id="RHEA-COMP:9685"/>
        <dbReference type="ChEBI" id="CHEBI:57287"/>
        <dbReference type="ChEBI" id="CHEBI:57384"/>
        <dbReference type="ChEBI" id="CHEBI:64479"/>
        <dbReference type="ChEBI" id="CHEBI:78449"/>
        <dbReference type="EC" id="2.3.1.39"/>
    </reaction>
</comment>
<dbReference type="HOGENOM" id="CLU_030558_0_0_6"/>
<protein>
    <recommendedName>
        <fullName evidence="3 7">Malonyl CoA-acyl carrier protein transacylase</fullName>
        <ecNumber evidence="2 7">2.3.1.39</ecNumber>
    </recommendedName>
</protein>
<dbReference type="EMBL" id="CP002697">
    <property type="protein sequence ID" value="AHG60365.1"/>
    <property type="molecule type" value="Genomic_DNA"/>
</dbReference>
<evidence type="ECO:0000256" key="5">
    <source>
        <dbReference type="ARBA" id="ARBA00023315"/>
    </source>
</evidence>
<dbReference type="Pfam" id="PF00698">
    <property type="entry name" value="Acyl_transf_1"/>
    <property type="match status" value="1"/>
</dbReference>
<dbReference type="UniPathway" id="UPA00094"/>
<evidence type="ECO:0000259" key="9">
    <source>
        <dbReference type="SMART" id="SM00827"/>
    </source>
</evidence>
<dbReference type="InterPro" id="IPR014043">
    <property type="entry name" value="Acyl_transferase_dom"/>
</dbReference>
<organism evidence="10 11">
    <name type="scientific">Buchnera aphidicola str. USDA</name>
    <name type="common">Myzus persicae</name>
    <dbReference type="NCBI Taxonomy" id="1009856"/>
    <lineage>
        <taxon>Bacteria</taxon>
        <taxon>Pseudomonadati</taxon>
        <taxon>Pseudomonadota</taxon>
        <taxon>Gammaproteobacteria</taxon>
        <taxon>Enterobacterales</taxon>
        <taxon>Erwiniaceae</taxon>
        <taxon>Buchnera</taxon>
    </lineage>
</organism>
<proteinExistence type="inferred from homology"/>
<dbReference type="PANTHER" id="PTHR42681">
    <property type="entry name" value="MALONYL-COA-ACYL CARRIER PROTEIN TRANSACYLASE, MITOCHONDRIAL"/>
    <property type="match status" value="1"/>
</dbReference>
<evidence type="ECO:0000256" key="7">
    <source>
        <dbReference type="PIRNR" id="PIRNR000446"/>
    </source>
</evidence>
<dbReference type="SUPFAM" id="SSF52151">
    <property type="entry name" value="FabD/lysophospholipase-like"/>
    <property type="match status" value="1"/>
</dbReference>
<dbReference type="Gene3D" id="3.40.366.10">
    <property type="entry name" value="Malonyl-Coenzyme A Acyl Carrier Protein, domain 2"/>
    <property type="match status" value="1"/>
</dbReference>
<dbReference type="Gene3D" id="3.30.70.250">
    <property type="entry name" value="Malonyl-CoA ACP transacylase, ACP-binding"/>
    <property type="match status" value="1"/>
</dbReference>
<dbReference type="SMART" id="SM00827">
    <property type="entry name" value="PKS_AT"/>
    <property type="match status" value="1"/>
</dbReference>
<dbReference type="NCBIfam" id="TIGR00128">
    <property type="entry name" value="fabD"/>
    <property type="match status" value="1"/>
</dbReference>
<evidence type="ECO:0000256" key="6">
    <source>
        <dbReference type="ARBA" id="ARBA00048462"/>
    </source>
</evidence>
<comment type="similarity">
    <text evidence="7">Belongs to the fabD family.</text>
</comment>
<feature type="active site" evidence="8">
    <location>
        <position position="202"/>
    </location>
</feature>
<dbReference type="KEGG" id="bapu:BUMPUSDA_CDS00246"/>
<feature type="domain" description="Malonyl-CoA:ACP transacylase (MAT)" evidence="9">
    <location>
        <begin position="7"/>
        <end position="299"/>
    </location>
</feature>
<dbReference type="AlphaFoldDB" id="W0P4R5"/>
<dbReference type="GO" id="GO:0005829">
    <property type="term" value="C:cytosol"/>
    <property type="evidence" value="ECO:0007669"/>
    <property type="project" value="TreeGrafter"/>
</dbReference>
<keyword evidence="4 7" id="KW-0808">Transferase</keyword>
<dbReference type="RefSeq" id="WP_025368983.1">
    <property type="nucleotide sequence ID" value="NZ_CP002697.1"/>
</dbReference>
<dbReference type="InterPro" id="IPR050858">
    <property type="entry name" value="Mal-CoA-ACP_Trans/PKS_FabD"/>
</dbReference>
<dbReference type="InterPro" id="IPR016036">
    <property type="entry name" value="Malonyl_transacylase_ACP-bd"/>
</dbReference>
<reference evidence="10 11" key="1">
    <citation type="journal article" date="2013" name="BMC Genomics">
        <title>Comparative analysis of genome sequences from four strains of the Buchnera aphidicola Mp endosymbion of the green peach aphid, Myzus persicae.</title>
        <authorList>
            <person name="Jiang Z."/>
            <person name="Jones D.H."/>
            <person name="Khuri S."/>
            <person name="Tsinoremas N.F."/>
            <person name="Wyss T."/>
            <person name="Jander G."/>
            <person name="Wilson A.C."/>
        </authorList>
    </citation>
    <scope>NUCLEOTIDE SEQUENCE [LARGE SCALE GENOMIC DNA]</scope>
    <source>
        <strain evidence="11">str. USDA (Myzus persicae)</strain>
    </source>
</reference>
<dbReference type="InterPro" id="IPR001227">
    <property type="entry name" value="Ac_transferase_dom_sf"/>
</dbReference>
<dbReference type="InterPro" id="IPR024925">
    <property type="entry name" value="Malonyl_CoA-ACP_transAc"/>
</dbReference>
<dbReference type="InterPro" id="IPR016035">
    <property type="entry name" value="Acyl_Trfase/lysoPLipase"/>
</dbReference>
<accession>W0P4R5</accession>
<keyword evidence="5 7" id="KW-0012">Acyltransferase</keyword>
<gene>
    <name evidence="10" type="primary">fabd</name>
    <name evidence="10" type="ORF">BUMPUSDA_CDS00246</name>
</gene>
<evidence type="ECO:0000313" key="10">
    <source>
        <dbReference type="EMBL" id="AHG60365.1"/>
    </source>
</evidence>
<dbReference type="GO" id="GO:0006633">
    <property type="term" value="P:fatty acid biosynthetic process"/>
    <property type="evidence" value="ECO:0007669"/>
    <property type="project" value="UniProtKB-UniPathway"/>
</dbReference>
<dbReference type="SUPFAM" id="SSF55048">
    <property type="entry name" value="Probable ACP-binding domain of malonyl-CoA ACP transacylase"/>
    <property type="match status" value="1"/>
</dbReference>
<dbReference type="Proteomes" id="UP000019087">
    <property type="component" value="Chromosome"/>
</dbReference>
<evidence type="ECO:0000256" key="3">
    <source>
        <dbReference type="ARBA" id="ARBA00018953"/>
    </source>
</evidence>
<evidence type="ECO:0000256" key="1">
    <source>
        <dbReference type="ARBA" id="ARBA00005194"/>
    </source>
</evidence>
<dbReference type="PATRIC" id="fig|1009856.3.peg.342"/>
<evidence type="ECO:0000256" key="2">
    <source>
        <dbReference type="ARBA" id="ARBA00013258"/>
    </source>
</evidence>
<dbReference type="PANTHER" id="PTHR42681:SF1">
    <property type="entry name" value="MALONYL-COA-ACYL CARRIER PROTEIN TRANSACYLASE, MITOCHONDRIAL"/>
    <property type="match status" value="1"/>
</dbReference>
<comment type="pathway">
    <text evidence="1">Lipid metabolism; fatty acid biosynthesis.</text>
</comment>
<sequence>MALFAMLFPGQGSQYVGMLSSFFKKNNNIFKYTFDEASHYVNHNLLKLIKEGPKIKLNESSYSQVAILTSSVSIYRFWKNQNGKSPSLISGHSLGEYSALVCSNAIKFSDALKIVFLRGKIMQKTAMNHPSLMQAIIDIDKKKVEKACLIASKKKVVSLASINSNNQIVISGDKSAVYEAGLHCKKFGAKCILNLNINIPAHSQLMKPAAEKLKKILQLTTIYSPKIPVINNVDVKYENNSKNIKNALTRQIYSTVRWKEIIDLIQNKKIFIMLEVGPSQILTNLNKKNKKIISLSTNNLKNFLEAFQKINKGNHE</sequence>
<evidence type="ECO:0000256" key="8">
    <source>
        <dbReference type="PIRSR" id="PIRSR000446-1"/>
    </source>
</evidence>
<evidence type="ECO:0000256" key="4">
    <source>
        <dbReference type="ARBA" id="ARBA00022679"/>
    </source>
</evidence>
<feature type="active site" evidence="8">
    <location>
        <position position="93"/>
    </location>
</feature>
<dbReference type="InterPro" id="IPR004410">
    <property type="entry name" value="Malonyl_CoA-ACP_transAc_FabD"/>
</dbReference>
<dbReference type="EC" id="2.3.1.39" evidence="2 7"/>